<evidence type="ECO:0000313" key="1">
    <source>
        <dbReference type="EMBL" id="GAA3058435.1"/>
    </source>
</evidence>
<protein>
    <submittedName>
        <fullName evidence="1">Ribbon-helix-helix protein, CopG family</fullName>
    </submittedName>
</protein>
<dbReference type="Proteomes" id="UP001500236">
    <property type="component" value="Unassembled WGS sequence"/>
</dbReference>
<dbReference type="EMBL" id="BAAAVT010000005">
    <property type="protein sequence ID" value="GAA3058435.1"/>
    <property type="molecule type" value="Genomic_DNA"/>
</dbReference>
<dbReference type="RefSeq" id="WP_070159772.1">
    <property type="nucleotide sequence ID" value="NZ_BAAAVT010000005.1"/>
</dbReference>
<reference evidence="2" key="1">
    <citation type="journal article" date="2019" name="Int. J. Syst. Evol. Microbiol.">
        <title>The Global Catalogue of Microorganisms (GCM) 10K type strain sequencing project: providing services to taxonomists for standard genome sequencing and annotation.</title>
        <authorList>
            <consortium name="The Broad Institute Genomics Platform"/>
            <consortium name="The Broad Institute Genome Sequencing Center for Infectious Disease"/>
            <person name="Wu L."/>
            <person name="Ma J."/>
        </authorList>
    </citation>
    <scope>NUCLEOTIDE SEQUENCE [LARGE SCALE GENOMIC DNA]</scope>
    <source>
        <strain evidence="2">JCM 14309</strain>
    </source>
</reference>
<gene>
    <name evidence="1" type="ORF">GCM10010529_10270</name>
</gene>
<proteinExistence type="predicted"/>
<accession>A0ABP6LS82</accession>
<keyword evidence="2" id="KW-1185">Reference proteome</keyword>
<organism evidence="1 2">
    <name type="scientific">Nesterenkonia aethiopica</name>
    <dbReference type="NCBI Taxonomy" id="269144"/>
    <lineage>
        <taxon>Bacteria</taxon>
        <taxon>Bacillati</taxon>
        <taxon>Actinomycetota</taxon>
        <taxon>Actinomycetes</taxon>
        <taxon>Micrococcales</taxon>
        <taxon>Micrococcaceae</taxon>
        <taxon>Nesterenkonia</taxon>
    </lineage>
</organism>
<evidence type="ECO:0000313" key="2">
    <source>
        <dbReference type="Proteomes" id="UP001500236"/>
    </source>
</evidence>
<comment type="caution">
    <text evidence="1">The sequence shown here is derived from an EMBL/GenBank/DDBJ whole genome shotgun (WGS) entry which is preliminary data.</text>
</comment>
<sequence>MKTAISVPDGTFERAERVALRHGMNRSQFYAKAAERYADELDAHDTTATIDSVVDVVNADESARFAVASGHRMADGDDEW</sequence>
<name>A0ABP6LS82_9MICC</name>